<dbReference type="EMBL" id="BSTJ01000004">
    <property type="protein sequence ID" value="GLY75383.1"/>
    <property type="molecule type" value="Genomic_DNA"/>
</dbReference>
<accession>A0A9W6VKL0</accession>
<evidence type="ECO:0000313" key="2">
    <source>
        <dbReference type="Proteomes" id="UP001165135"/>
    </source>
</evidence>
<name>A0A9W6VKL0_9ACTN</name>
<reference evidence="1" key="1">
    <citation type="submission" date="2023-03" db="EMBL/GenBank/DDBJ databases">
        <title>Actinoallomurus iriomotensis NBRC 103681.</title>
        <authorList>
            <person name="Ichikawa N."/>
            <person name="Sato H."/>
            <person name="Tonouchi N."/>
        </authorList>
    </citation>
    <scope>NUCLEOTIDE SEQUENCE</scope>
    <source>
        <strain evidence="1">NBRC 103681</strain>
    </source>
</reference>
<sequence length="100" mass="10972">MNQRPCRAALTRGNAVLARRLAKDIRAAPKWPSGTFNCPSDDGAGARLYFQRSGSTLADLADVQLSGCRGVDAPGRSARWMTERLLHDLSPIEPAPWRPR</sequence>
<evidence type="ECO:0000313" key="1">
    <source>
        <dbReference type="EMBL" id="GLY75383.1"/>
    </source>
</evidence>
<dbReference type="AlphaFoldDB" id="A0A9W6VKL0"/>
<organism evidence="1 2">
    <name type="scientific">Actinoallomurus iriomotensis</name>
    <dbReference type="NCBI Taxonomy" id="478107"/>
    <lineage>
        <taxon>Bacteria</taxon>
        <taxon>Bacillati</taxon>
        <taxon>Actinomycetota</taxon>
        <taxon>Actinomycetes</taxon>
        <taxon>Streptosporangiales</taxon>
        <taxon>Thermomonosporaceae</taxon>
        <taxon>Actinoallomurus</taxon>
    </lineage>
</organism>
<comment type="caution">
    <text evidence="1">The sequence shown here is derived from an EMBL/GenBank/DDBJ whole genome shotgun (WGS) entry which is preliminary data.</text>
</comment>
<protein>
    <submittedName>
        <fullName evidence="1">Uncharacterized protein</fullName>
    </submittedName>
</protein>
<gene>
    <name evidence="1" type="ORF">Airi01_036500</name>
</gene>
<dbReference type="Proteomes" id="UP001165135">
    <property type="component" value="Unassembled WGS sequence"/>
</dbReference>
<proteinExistence type="predicted"/>